<evidence type="ECO:0000256" key="1">
    <source>
        <dbReference type="SAM" id="Phobius"/>
    </source>
</evidence>
<feature type="domain" description="DUF218" evidence="2">
    <location>
        <begin position="98"/>
        <end position="245"/>
    </location>
</feature>
<dbReference type="PANTHER" id="PTHR30336:SF4">
    <property type="entry name" value="ENVELOPE BIOGENESIS FACTOR ELYC"/>
    <property type="match status" value="1"/>
</dbReference>
<protein>
    <submittedName>
        <fullName evidence="3">YdcF family protein</fullName>
    </submittedName>
</protein>
<accession>A0A4Q5M3C3</accession>
<dbReference type="GO" id="GO:0000270">
    <property type="term" value="P:peptidoglycan metabolic process"/>
    <property type="evidence" value="ECO:0007669"/>
    <property type="project" value="TreeGrafter"/>
</dbReference>
<dbReference type="EMBL" id="SEWF01000005">
    <property type="protein sequence ID" value="RYU96818.1"/>
    <property type="molecule type" value="Genomic_DNA"/>
</dbReference>
<evidence type="ECO:0000313" key="4">
    <source>
        <dbReference type="Proteomes" id="UP000293162"/>
    </source>
</evidence>
<organism evidence="3 4">
    <name type="scientific">Emticicia agri</name>
    <dbReference type="NCBI Taxonomy" id="2492393"/>
    <lineage>
        <taxon>Bacteria</taxon>
        <taxon>Pseudomonadati</taxon>
        <taxon>Bacteroidota</taxon>
        <taxon>Cytophagia</taxon>
        <taxon>Cytophagales</taxon>
        <taxon>Leadbetterellaceae</taxon>
        <taxon>Emticicia</taxon>
    </lineage>
</organism>
<dbReference type="Proteomes" id="UP000293162">
    <property type="component" value="Unassembled WGS sequence"/>
</dbReference>
<keyword evidence="1" id="KW-0812">Transmembrane</keyword>
<reference evidence="3 4" key="1">
    <citation type="submission" date="2019-02" db="EMBL/GenBank/DDBJ databases">
        <title>Bacterial novel species Emticicia sp. 17J42-9 isolated from soil.</title>
        <authorList>
            <person name="Jung H.-Y."/>
        </authorList>
    </citation>
    <scope>NUCLEOTIDE SEQUENCE [LARGE SCALE GENOMIC DNA]</scope>
    <source>
        <strain evidence="3 4">17J42-9</strain>
    </source>
</reference>
<dbReference type="AlphaFoldDB" id="A0A4Q5M3C3"/>
<evidence type="ECO:0000313" key="3">
    <source>
        <dbReference type="EMBL" id="RYU96818.1"/>
    </source>
</evidence>
<dbReference type="InterPro" id="IPR051599">
    <property type="entry name" value="Cell_Envelope_Assoc"/>
</dbReference>
<dbReference type="CDD" id="cd06259">
    <property type="entry name" value="YdcF-like"/>
    <property type="match status" value="1"/>
</dbReference>
<sequence length="255" mass="29037">MFHIVSKLLTFFLMPAGIICILLIYAIYTKNRTKSRKVILTTLIFFYFFSTPFIINEVFLWWELPPTAISTVKPHEVGILLTGGTINTNRLPTENVFLGGTSDRIGQAIQLYKLGKIKTILISGGDVPILGKTTTREIDQIARFLMISGVPREVIFLEDHSTNTRENAVNVSKILKKQFPNQRYMLITSAFHLKRAVGCFEKAGIPVTPYGSNYISGERQWVLISFLPKAEAMGYLQWIFREVVGYVSYRIFGWI</sequence>
<gene>
    <name evidence="3" type="ORF">EWM59_04635</name>
</gene>
<proteinExistence type="predicted"/>
<keyword evidence="4" id="KW-1185">Reference proteome</keyword>
<keyword evidence="1" id="KW-1133">Transmembrane helix</keyword>
<dbReference type="Gene3D" id="3.40.50.620">
    <property type="entry name" value="HUPs"/>
    <property type="match status" value="1"/>
</dbReference>
<keyword evidence="1" id="KW-0472">Membrane</keyword>
<dbReference type="RefSeq" id="WP_130019774.1">
    <property type="nucleotide sequence ID" value="NZ_SEWF01000005.1"/>
</dbReference>
<comment type="caution">
    <text evidence="3">The sequence shown here is derived from an EMBL/GenBank/DDBJ whole genome shotgun (WGS) entry which is preliminary data.</text>
</comment>
<evidence type="ECO:0000259" key="2">
    <source>
        <dbReference type="Pfam" id="PF02698"/>
    </source>
</evidence>
<dbReference type="OrthoDB" id="9782395at2"/>
<name>A0A4Q5M3C3_9BACT</name>
<feature type="transmembrane region" description="Helical" evidence="1">
    <location>
        <begin position="40"/>
        <end position="62"/>
    </location>
</feature>
<dbReference type="GO" id="GO:0005886">
    <property type="term" value="C:plasma membrane"/>
    <property type="evidence" value="ECO:0007669"/>
    <property type="project" value="TreeGrafter"/>
</dbReference>
<dbReference type="InterPro" id="IPR014729">
    <property type="entry name" value="Rossmann-like_a/b/a_fold"/>
</dbReference>
<dbReference type="Pfam" id="PF02698">
    <property type="entry name" value="DUF218"/>
    <property type="match status" value="1"/>
</dbReference>
<dbReference type="GO" id="GO:0043164">
    <property type="term" value="P:Gram-negative-bacterium-type cell wall biogenesis"/>
    <property type="evidence" value="ECO:0007669"/>
    <property type="project" value="TreeGrafter"/>
</dbReference>
<dbReference type="InterPro" id="IPR003848">
    <property type="entry name" value="DUF218"/>
</dbReference>
<feature type="transmembrane region" description="Helical" evidence="1">
    <location>
        <begin position="6"/>
        <end position="28"/>
    </location>
</feature>
<dbReference type="PANTHER" id="PTHR30336">
    <property type="entry name" value="INNER MEMBRANE PROTEIN, PROBABLE PERMEASE"/>
    <property type="match status" value="1"/>
</dbReference>